<proteinExistence type="predicted"/>
<sequence>MGNNDIYKLKEGTADWNRLDDKLASVFGAEREFATVDRSGISGFTIAEEARKQKAGAF</sequence>
<evidence type="ECO:0000313" key="2">
    <source>
        <dbReference type="Proteomes" id="UP000271889"/>
    </source>
</evidence>
<name>A0A3P6SUD6_CYLGO</name>
<reference evidence="1 2" key="1">
    <citation type="submission" date="2018-11" db="EMBL/GenBank/DDBJ databases">
        <authorList>
            <consortium name="Pathogen Informatics"/>
        </authorList>
    </citation>
    <scope>NUCLEOTIDE SEQUENCE [LARGE SCALE GENOMIC DNA]</scope>
</reference>
<dbReference type="EMBL" id="UYRV01022390">
    <property type="protein sequence ID" value="VDK71425.1"/>
    <property type="molecule type" value="Genomic_DNA"/>
</dbReference>
<keyword evidence="2" id="KW-1185">Reference proteome</keyword>
<feature type="non-terminal residue" evidence="1">
    <location>
        <position position="58"/>
    </location>
</feature>
<evidence type="ECO:0000313" key="1">
    <source>
        <dbReference type="EMBL" id="VDK71425.1"/>
    </source>
</evidence>
<protein>
    <submittedName>
        <fullName evidence="1">Uncharacterized protein</fullName>
    </submittedName>
</protein>
<gene>
    <name evidence="1" type="ORF">CGOC_LOCUS6729</name>
</gene>
<dbReference type="Proteomes" id="UP000271889">
    <property type="component" value="Unassembled WGS sequence"/>
</dbReference>
<organism evidence="1 2">
    <name type="scientific">Cylicostephanus goldi</name>
    <name type="common">Nematode worm</name>
    <dbReference type="NCBI Taxonomy" id="71465"/>
    <lineage>
        <taxon>Eukaryota</taxon>
        <taxon>Metazoa</taxon>
        <taxon>Ecdysozoa</taxon>
        <taxon>Nematoda</taxon>
        <taxon>Chromadorea</taxon>
        <taxon>Rhabditida</taxon>
        <taxon>Rhabditina</taxon>
        <taxon>Rhabditomorpha</taxon>
        <taxon>Strongyloidea</taxon>
        <taxon>Strongylidae</taxon>
        <taxon>Cylicostephanus</taxon>
    </lineage>
</organism>
<dbReference type="AlphaFoldDB" id="A0A3P6SUD6"/>
<accession>A0A3P6SUD6</accession>